<evidence type="ECO:0000313" key="2">
    <source>
        <dbReference type="Proteomes" id="UP000324800"/>
    </source>
</evidence>
<accession>A0A5J4V469</accession>
<organism evidence="1 2">
    <name type="scientific">Streblomastix strix</name>
    <dbReference type="NCBI Taxonomy" id="222440"/>
    <lineage>
        <taxon>Eukaryota</taxon>
        <taxon>Metamonada</taxon>
        <taxon>Preaxostyla</taxon>
        <taxon>Oxymonadida</taxon>
        <taxon>Streblomastigidae</taxon>
        <taxon>Streblomastix</taxon>
    </lineage>
</organism>
<proteinExistence type="predicted"/>
<dbReference type="EMBL" id="SNRW01009907">
    <property type="protein sequence ID" value="KAA6377323.1"/>
    <property type="molecule type" value="Genomic_DNA"/>
</dbReference>
<dbReference type="Gene3D" id="1.10.472.10">
    <property type="entry name" value="Cyclin-like"/>
    <property type="match status" value="1"/>
</dbReference>
<name>A0A5J4V469_9EUKA</name>
<feature type="non-terminal residue" evidence="1">
    <location>
        <position position="1"/>
    </location>
</feature>
<dbReference type="Proteomes" id="UP000324800">
    <property type="component" value="Unassembled WGS sequence"/>
</dbReference>
<sequence length="109" mass="12588">KRNVGTFVVCLFLDTMKANRDYTVKNSYWAKAFGITSEVLYESEVIFLGLADYELFIQEDDYANTREHLLSLCSVLEDGKSFNYEFTDVVPEQQKVPMKSDSTESEFVE</sequence>
<comment type="caution">
    <text evidence="1">The sequence shown here is derived from an EMBL/GenBank/DDBJ whole genome shotgun (WGS) entry which is preliminary data.</text>
</comment>
<dbReference type="AlphaFoldDB" id="A0A5J4V469"/>
<protein>
    <submittedName>
        <fullName evidence="1">Uncharacterized protein</fullName>
    </submittedName>
</protein>
<reference evidence="1 2" key="1">
    <citation type="submission" date="2019-03" db="EMBL/GenBank/DDBJ databases">
        <title>Single cell metagenomics reveals metabolic interactions within the superorganism composed of flagellate Streblomastix strix and complex community of Bacteroidetes bacteria on its surface.</title>
        <authorList>
            <person name="Treitli S.C."/>
            <person name="Kolisko M."/>
            <person name="Husnik F."/>
            <person name="Keeling P."/>
            <person name="Hampl V."/>
        </authorList>
    </citation>
    <scope>NUCLEOTIDE SEQUENCE [LARGE SCALE GENOMIC DNA]</scope>
    <source>
        <strain evidence="1">ST1C</strain>
    </source>
</reference>
<gene>
    <name evidence="1" type="ORF">EZS28_027150</name>
</gene>
<evidence type="ECO:0000313" key="1">
    <source>
        <dbReference type="EMBL" id="KAA6377323.1"/>
    </source>
</evidence>